<accession>A0A1Q2MGV5</accession>
<evidence type="ECO:0000256" key="4">
    <source>
        <dbReference type="ARBA" id="ARBA00022695"/>
    </source>
</evidence>
<dbReference type="OrthoDB" id="9805698at2"/>
<evidence type="ECO:0000256" key="8">
    <source>
        <dbReference type="RuleBase" id="RU003953"/>
    </source>
</evidence>
<evidence type="ECO:0000313" key="11">
    <source>
        <dbReference type="EMBL" id="AQQ71768.1"/>
    </source>
</evidence>
<evidence type="ECO:0000313" key="12">
    <source>
        <dbReference type="Proteomes" id="UP000188181"/>
    </source>
</evidence>
<dbReference type="KEGG" id="pbas:SMSP2_02146"/>
<evidence type="ECO:0000256" key="2">
    <source>
        <dbReference type="ARBA" id="ARBA00022679"/>
    </source>
</evidence>
<keyword evidence="4 11" id="KW-0548">Nucleotidyltransferase</keyword>
<feature type="domain" description="Poly A polymerase head" evidence="9">
    <location>
        <begin position="37"/>
        <end position="154"/>
    </location>
</feature>
<comment type="cofactor">
    <cofactor evidence="1">
        <name>Mg(2+)</name>
        <dbReference type="ChEBI" id="CHEBI:18420"/>
    </cofactor>
</comment>
<dbReference type="EMBL" id="CP019646">
    <property type="protein sequence ID" value="AQQ71768.1"/>
    <property type="molecule type" value="Genomic_DNA"/>
</dbReference>
<dbReference type="RefSeq" id="WP_146683911.1">
    <property type="nucleotide sequence ID" value="NZ_CP019646.1"/>
</dbReference>
<dbReference type="GO" id="GO:0000166">
    <property type="term" value="F:nucleotide binding"/>
    <property type="evidence" value="ECO:0007669"/>
    <property type="project" value="UniProtKB-KW"/>
</dbReference>
<evidence type="ECO:0000259" key="9">
    <source>
        <dbReference type="Pfam" id="PF01743"/>
    </source>
</evidence>
<organism evidence="11 12">
    <name type="scientific">Limihaloglobus sulfuriphilus</name>
    <dbReference type="NCBI Taxonomy" id="1851148"/>
    <lineage>
        <taxon>Bacteria</taxon>
        <taxon>Pseudomonadati</taxon>
        <taxon>Planctomycetota</taxon>
        <taxon>Phycisphaerae</taxon>
        <taxon>Sedimentisphaerales</taxon>
        <taxon>Sedimentisphaeraceae</taxon>
        <taxon>Limihaloglobus</taxon>
    </lineage>
</organism>
<dbReference type="SUPFAM" id="SSF81891">
    <property type="entry name" value="Poly A polymerase C-terminal region-like"/>
    <property type="match status" value="1"/>
</dbReference>
<dbReference type="InterPro" id="IPR050264">
    <property type="entry name" value="Bact_CCA-adding_enz_type3_sf"/>
</dbReference>
<evidence type="ECO:0000256" key="1">
    <source>
        <dbReference type="ARBA" id="ARBA00001946"/>
    </source>
</evidence>
<dbReference type="InterPro" id="IPR032828">
    <property type="entry name" value="PolyA_RNA-bd"/>
</dbReference>
<sequence length="413" mass="46617">MPMKNNSQTTRKLITPEDAAFSVVRRLNRKGYLALYAGGCVRDKLLGIEPKDYDVATDALPGDVCDLFGRTITVGAKFGVVVVMTGRQAVETATFRTDQGYIDGRRPESVKFTDAREDALRRDFTVNGMFENPLTDEIIDYVGGRKDLQNRIIRTIGNPRHRFDEDYLRMLRAVRFAAQLDFEIEPQTWQAIKRYSDRINNISIERVCQELESIFVSGNPSRGIDLLFESGLGCEIFQGMDKPEIETGISVLSELGGGLGMPLGLAAVFVAAQREKTCKYLKKLKLSNKRYSHALWMLENFKDFASEKIELSRLKELYACSEYQMLVMLSEAWLRATGGDMNGFEKNRSICSGFDRENVIPEPLLTGDDVIHAGCPKGPTVGRILKELKKLQLEEIINTKEQAEEWLKTQVSK</sequence>
<reference evidence="12" key="1">
    <citation type="submission" date="2017-02" db="EMBL/GenBank/DDBJ databases">
        <title>Comparative genomics and description of representatives of a novel lineage of planctomycetes thriving in anoxic sediments.</title>
        <authorList>
            <person name="Spring S."/>
            <person name="Bunk B."/>
            <person name="Sproer C."/>
        </authorList>
    </citation>
    <scope>NUCLEOTIDE SEQUENCE [LARGE SCALE GENOMIC DNA]</scope>
    <source>
        <strain evidence="12">SM-Chi-D1</strain>
    </source>
</reference>
<keyword evidence="12" id="KW-1185">Reference proteome</keyword>
<dbReference type="Pfam" id="PF12627">
    <property type="entry name" value="PolyA_pol_RNAbd"/>
    <property type="match status" value="1"/>
</dbReference>
<dbReference type="SUPFAM" id="SSF81301">
    <property type="entry name" value="Nucleotidyltransferase"/>
    <property type="match status" value="1"/>
</dbReference>
<proteinExistence type="inferred from homology"/>
<dbReference type="CDD" id="cd05398">
    <property type="entry name" value="NT_ClassII-CCAase"/>
    <property type="match status" value="1"/>
</dbReference>
<dbReference type="GO" id="GO:0046872">
    <property type="term" value="F:metal ion binding"/>
    <property type="evidence" value="ECO:0007669"/>
    <property type="project" value="UniProtKB-KW"/>
</dbReference>
<dbReference type="InterPro" id="IPR043519">
    <property type="entry name" value="NT_sf"/>
</dbReference>
<dbReference type="PANTHER" id="PTHR46173:SF1">
    <property type="entry name" value="CCA TRNA NUCLEOTIDYLTRANSFERASE 1, MITOCHONDRIAL"/>
    <property type="match status" value="1"/>
</dbReference>
<keyword evidence="7" id="KW-0460">Magnesium</keyword>
<dbReference type="GO" id="GO:0004810">
    <property type="term" value="F:CCA tRNA nucleotidyltransferase activity"/>
    <property type="evidence" value="ECO:0007669"/>
    <property type="project" value="UniProtKB-EC"/>
</dbReference>
<keyword evidence="2 8" id="KW-0808">Transferase</keyword>
<evidence type="ECO:0000259" key="10">
    <source>
        <dbReference type="Pfam" id="PF12627"/>
    </source>
</evidence>
<keyword evidence="6" id="KW-0547">Nucleotide-binding</keyword>
<dbReference type="AlphaFoldDB" id="A0A1Q2MGV5"/>
<keyword evidence="5" id="KW-0479">Metal-binding</keyword>
<dbReference type="Gene3D" id="1.10.3090.10">
    <property type="entry name" value="cca-adding enzyme, domain 2"/>
    <property type="match status" value="1"/>
</dbReference>
<dbReference type="Gene3D" id="3.30.460.10">
    <property type="entry name" value="Beta Polymerase, domain 2"/>
    <property type="match status" value="1"/>
</dbReference>
<keyword evidence="8" id="KW-0694">RNA-binding</keyword>
<dbReference type="GO" id="GO:0008033">
    <property type="term" value="P:tRNA processing"/>
    <property type="evidence" value="ECO:0007669"/>
    <property type="project" value="UniProtKB-KW"/>
</dbReference>
<evidence type="ECO:0000256" key="5">
    <source>
        <dbReference type="ARBA" id="ARBA00022723"/>
    </source>
</evidence>
<evidence type="ECO:0000256" key="7">
    <source>
        <dbReference type="ARBA" id="ARBA00022842"/>
    </source>
</evidence>
<protein>
    <submittedName>
        <fullName evidence="11">CCA-adding enzyme</fullName>
        <ecNumber evidence="11">2.7.7.72</ecNumber>
    </submittedName>
</protein>
<dbReference type="PANTHER" id="PTHR46173">
    <property type="entry name" value="CCA TRNA NUCLEOTIDYLTRANSFERASE 1, MITOCHONDRIAL"/>
    <property type="match status" value="1"/>
</dbReference>
<dbReference type="Proteomes" id="UP000188181">
    <property type="component" value="Chromosome"/>
</dbReference>
<evidence type="ECO:0000256" key="6">
    <source>
        <dbReference type="ARBA" id="ARBA00022741"/>
    </source>
</evidence>
<dbReference type="GO" id="GO:0000049">
    <property type="term" value="F:tRNA binding"/>
    <property type="evidence" value="ECO:0007669"/>
    <property type="project" value="TreeGrafter"/>
</dbReference>
<dbReference type="STRING" id="1851148.SMSP2_02146"/>
<keyword evidence="3" id="KW-0819">tRNA processing</keyword>
<name>A0A1Q2MGV5_9BACT</name>
<dbReference type="EC" id="2.7.7.72" evidence="11"/>
<evidence type="ECO:0000256" key="3">
    <source>
        <dbReference type="ARBA" id="ARBA00022694"/>
    </source>
</evidence>
<dbReference type="InterPro" id="IPR002646">
    <property type="entry name" value="PolA_pol_head_dom"/>
</dbReference>
<gene>
    <name evidence="11" type="primary">cca</name>
    <name evidence="11" type="ORF">SMSP2_02146</name>
</gene>
<dbReference type="Pfam" id="PF01743">
    <property type="entry name" value="PolyA_pol"/>
    <property type="match status" value="1"/>
</dbReference>
<feature type="domain" description="tRNA nucleotidyltransferase/poly(A) polymerase RNA and SrmB- binding" evidence="10">
    <location>
        <begin position="181"/>
        <end position="240"/>
    </location>
</feature>
<comment type="similarity">
    <text evidence="8">Belongs to the tRNA nucleotidyltransferase/poly(A) polymerase family.</text>
</comment>